<keyword evidence="5 6" id="KW-0326">Glycosidase</keyword>
<dbReference type="SUPFAM" id="SSF51445">
    <property type="entry name" value="(Trans)glycosidases"/>
    <property type="match status" value="1"/>
</dbReference>
<evidence type="ECO:0000313" key="8">
    <source>
        <dbReference type="EMBL" id="PWN90746.1"/>
    </source>
</evidence>
<dbReference type="GO" id="GO:0031218">
    <property type="term" value="F:arabinogalactan endo-1,4-beta-galactosidase activity"/>
    <property type="evidence" value="ECO:0007669"/>
    <property type="project" value="UniProtKB-EC"/>
</dbReference>
<reference evidence="8 9" key="1">
    <citation type="journal article" date="2018" name="Mol. Biol. Evol.">
        <title>Broad Genomic Sampling Reveals a Smut Pathogenic Ancestry of the Fungal Clade Ustilaginomycotina.</title>
        <authorList>
            <person name="Kijpornyongpan T."/>
            <person name="Mondo S.J."/>
            <person name="Barry K."/>
            <person name="Sandor L."/>
            <person name="Lee J."/>
            <person name="Lipzen A."/>
            <person name="Pangilinan J."/>
            <person name="LaButti K."/>
            <person name="Hainaut M."/>
            <person name="Henrissat B."/>
            <person name="Grigoriev I.V."/>
            <person name="Spatafora J.W."/>
            <person name="Aime M.C."/>
        </authorList>
    </citation>
    <scope>NUCLEOTIDE SEQUENCE [LARGE SCALE GENOMIC DNA]</scope>
    <source>
        <strain evidence="8 9">MCA 4198</strain>
    </source>
</reference>
<dbReference type="AlphaFoldDB" id="A0A316YNY9"/>
<evidence type="ECO:0000256" key="5">
    <source>
        <dbReference type="ARBA" id="ARBA00023295"/>
    </source>
</evidence>
<dbReference type="EMBL" id="KZ819636">
    <property type="protein sequence ID" value="PWN90746.1"/>
    <property type="molecule type" value="Genomic_DNA"/>
</dbReference>
<comment type="similarity">
    <text evidence="2 6">Belongs to the glycosyl hydrolase 53 family.</text>
</comment>
<evidence type="ECO:0000313" key="9">
    <source>
        <dbReference type="Proteomes" id="UP000245768"/>
    </source>
</evidence>
<evidence type="ECO:0000256" key="7">
    <source>
        <dbReference type="SAM" id="MobiDB-lite"/>
    </source>
</evidence>
<protein>
    <recommendedName>
        <fullName evidence="3 6">Arabinogalactan endo-beta-1,4-galactanase</fullName>
        <ecNumber evidence="3 6">3.2.1.89</ecNumber>
    </recommendedName>
</protein>
<name>A0A316YNY9_9BASI</name>
<dbReference type="GeneID" id="37045484"/>
<feature type="signal peptide" evidence="6">
    <location>
        <begin position="1"/>
        <end position="23"/>
    </location>
</feature>
<dbReference type="RefSeq" id="XP_025377944.1">
    <property type="nucleotide sequence ID" value="XM_025523568.1"/>
</dbReference>
<dbReference type="GO" id="GO:0045490">
    <property type="term" value="P:pectin catabolic process"/>
    <property type="evidence" value="ECO:0007669"/>
    <property type="project" value="TreeGrafter"/>
</dbReference>
<dbReference type="Proteomes" id="UP000245768">
    <property type="component" value="Unassembled WGS sequence"/>
</dbReference>
<feature type="chain" id="PRO_5016191235" description="Arabinogalactan endo-beta-1,4-galactanase" evidence="6">
    <location>
        <begin position="24"/>
        <end position="453"/>
    </location>
</feature>
<comment type="catalytic activity">
    <reaction evidence="1 6">
        <text>The enzyme specifically hydrolyzes (1-&gt;4)-beta-D-galactosidic linkages in type I arabinogalactans.</text>
        <dbReference type="EC" id="3.2.1.89"/>
    </reaction>
</comment>
<dbReference type="Pfam" id="PF07745">
    <property type="entry name" value="Glyco_hydro_53"/>
    <property type="match status" value="2"/>
</dbReference>
<evidence type="ECO:0000256" key="4">
    <source>
        <dbReference type="ARBA" id="ARBA00022801"/>
    </source>
</evidence>
<dbReference type="InterPro" id="IPR017853">
    <property type="entry name" value="GH"/>
</dbReference>
<keyword evidence="9" id="KW-1185">Reference proteome</keyword>
<dbReference type="PANTHER" id="PTHR34983">
    <property type="entry name" value="ARABINOGALACTAN ENDO-BETA-1,4-GALACTANASE A"/>
    <property type="match status" value="1"/>
</dbReference>
<evidence type="ECO:0000256" key="6">
    <source>
        <dbReference type="RuleBase" id="RU361192"/>
    </source>
</evidence>
<dbReference type="PANTHER" id="PTHR34983:SF1">
    <property type="entry name" value="ARABINOGALACTAN ENDO-BETA-1,4-GALACTANASE A"/>
    <property type="match status" value="1"/>
</dbReference>
<keyword evidence="6" id="KW-0732">Signal</keyword>
<evidence type="ECO:0000256" key="2">
    <source>
        <dbReference type="ARBA" id="ARBA00010687"/>
    </source>
</evidence>
<evidence type="ECO:0000256" key="1">
    <source>
        <dbReference type="ARBA" id="ARBA00001695"/>
    </source>
</evidence>
<dbReference type="InParanoid" id="A0A316YNY9"/>
<sequence length="453" mass="50405">MSSARRDFFLFLLMLAHTLLASALFVEPCVDWSSAGLSSTSHEYKDQELQTLPLEELYVNAGIMTVRQRLWVQTGNSGDYSLGFNIGLFKRAKAAGIKRLYLDVFLSDTWTDPAQTRGPAVWTSMIREEGVSWLEKTVQDYFGHVMRSLVRAGVAPQIISIGNEVTPGPFGKIGRLSKSNPRGAENTAMIFKAASRAIRGVDETVKILIHTHNAWDTALQTFFYEQILESGIFVGNALGVHRTSHKNTEQQCLLSLFLASSFSRRQTTKDFDLIGLSFYPAQDPSATQANLAATIRALRARYGKPVNIVEFGWPQACASRAKFASDVRHVRASPLGQAHMIRVTKATIKRATRGQKENPLLCLWEVAWLDNPTLGSGCSNSLMFSPDGTALEGVYALAAHGHNGRDMGRGMGRGMRRDRDRRMIRGKRRDRRPISAPFRKPHARQGQGRSGRH</sequence>
<dbReference type="STRING" id="215250.A0A316YNY9"/>
<gene>
    <name evidence="8" type="ORF">FA10DRAFT_279790</name>
</gene>
<dbReference type="EC" id="3.2.1.89" evidence="3 6"/>
<dbReference type="GO" id="GO:0015926">
    <property type="term" value="F:glucosidase activity"/>
    <property type="evidence" value="ECO:0007669"/>
    <property type="project" value="InterPro"/>
</dbReference>
<keyword evidence="4 6" id="KW-0378">Hydrolase</keyword>
<feature type="region of interest" description="Disordered" evidence="7">
    <location>
        <begin position="406"/>
        <end position="453"/>
    </location>
</feature>
<proteinExistence type="inferred from homology"/>
<dbReference type="InterPro" id="IPR011683">
    <property type="entry name" value="Glyco_hydro_53"/>
</dbReference>
<accession>A0A316YNY9</accession>
<dbReference type="OrthoDB" id="110914at2759"/>
<evidence type="ECO:0000256" key="3">
    <source>
        <dbReference type="ARBA" id="ARBA00012556"/>
    </source>
</evidence>
<organism evidence="8 9">
    <name type="scientific">Acaromyces ingoldii</name>
    <dbReference type="NCBI Taxonomy" id="215250"/>
    <lineage>
        <taxon>Eukaryota</taxon>
        <taxon>Fungi</taxon>
        <taxon>Dikarya</taxon>
        <taxon>Basidiomycota</taxon>
        <taxon>Ustilaginomycotina</taxon>
        <taxon>Exobasidiomycetes</taxon>
        <taxon>Exobasidiales</taxon>
        <taxon>Cryptobasidiaceae</taxon>
        <taxon>Acaromyces</taxon>
    </lineage>
</organism>
<dbReference type="Gene3D" id="3.20.20.80">
    <property type="entry name" value="Glycosidases"/>
    <property type="match status" value="1"/>
</dbReference>